<evidence type="ECO:0000313" key="4">
    <source>
        <dbReference type="Proteomes" id="UP000254069"/>
    </source>
</evidence>
<reference evidence="2" key="2">
    <citation type="submission" date="2021-05" db="EMBL/GenBank/DDBJ databases">
        <title>Molecular characterization for Shewanella algae harboring chromosomal blaOXA-55-like strains isolated from clinical and environment sample.</title>
        <authorList>
            <person name="Ohama Y."/>
            <person name="Aoki K."/>
            <person name="Harada S."/>
            <person name="Moriya K."/>
            <person name="Ishii Y."/>
            <person name="Tateda K."/>
        </authorList>
    </citation>
    <scope>NUCLEOTIDE SEQUENCE</scope>
    <source>
        <strain evidence="2">TUM17379</strain>
    </source>
</reference>
<feature type="signal peptide" evidence="1">
    <location>
        <begin position="1"/>
        <end position="22"/>
    </location>
</feature>
<dbReference type="GeneID" id="93807219"/>
<proteinExistence type="predicted"/>
<organism evidence="3 4">
    <name type="scientific">Shewanella algae</name>
    <dbReference type="NCBI Taxonomy" id="38313"/>
    <lineage>
        <taxon>Bacteria</taxon>
        <taxon>Pseudomonadati</taxon>
        <taxon>Pseudomonadota</taxon>
        <taxon>Gammaproteobacteria</taxon>
        <taxon>Alteromonadales</taxon>
        <taxon>Shewanellaceae</taxon>
        <taxon>Shewanella</taxon>
    </lineage>
</organism>
<keyword evidence="1" id="KW-0732">Signal</keyword>
<sequence length="254" mass="28531">MSSKWLLSGVALAMAFSANVQADVTKTSLDLGYKFYTSDTKDDNPGVFNQPFLKLNHLGLADWGSYFANIKLENPGEVAENQKNEDGKTTLKSLAIIEHKLGESGFNFWAQNFISASETLVEDNLYLGVTHNSKFGDLALNYGVGFNYTFGHFSPTDENFNDISGYALVLNAKYPLSFAGLKHNLSVNYEAQIDRDEDHQKLFSYDSYGHQIILGWQTQFTDAFYGKLHLTQYDSWGAQYNDGIEYGLAFGYQF</sequence>
<evidence type="ECO:0000313" key="2">
    <source>
        <dbReference type="EMBL" id="BCV43150.1"/>
    </source>
</evidence>
<feature type="chain" id="PRO_5041540784" evidence="1">
    <location>
        <begin position="23"/>
        <end position="254"/>
    </location>
</feature>
<dbReference type="Proteomes" id="UP000825078">
    <property type="component" value="Chromosome"/>
</dbReference>
<dbReference type="GO" id="GO:0009279">
    <property type="term" value="C:cell outer membrane"/>
    <property type="evidence" value="ECO:0007669"/>
    <property type="project" value="InterPro"/>
</dbReference>
<dbReference type="KEGG" id="salg:BS332_06390"/>
<name>A0A379ZRF8_9GAMM</name>
<dbReference type="EMBL" id="UGYO01000001">
    <property type="protein sequence ID" value="SUI67079.1"/>
    <property type="molecule type" value="Genomic_DNA"/>
</dbReference>
<dbReference type="AlphaFoldDB" id="A0A379ZRF8"/>
<evidence type="ECO:0000313" key="3">
    <source>
        <dbReference type="EMBL" id="SUI67079.1"/>
    </source>
</evidence>
<dbReference type="EMBL" id="AP024613">
    <property type="protein sequence ID" value="BCV43150.1"/>
    <property type="molecule type" value="Genomic_DNA"/>
</dbReference>
<accession>A0A379ZRF8</accession>
<protein>
    <submittedName>
        <fullName evidence="3">Nucleoside-specific channel-forming protein, Tsx</fullName>
    </submittedName>
    <submittedName>
        <fullName evidence="2">Nucleoside-specific porin</fullName>
    </submittedName>
</protein>
<evidence type="ECO:0000256" key="1">
    <source>
        <dbReference type="SAM" id="SignalP"/>
    </source>
</evidence>
<dbReference type="RefSeq" id="WP_025010622.1">
    <property type="nucleotide sequence ID" value="NZ_AP024609.1"/>
</dbReference>
<gene>
    <name evidence="3" type="ORF">NCTC10738_01847</name>
    <name evidence="2" type="ORF">TUM17379_01680</name>
</gene>
<keyword evidence="4" id="KW-1185">Reference proteome</keyword>
<dbReference type="Pfam" id="PF03502">
    <property type="entry name" value="Channel_Tsx"/>
    <property type="match status" value="1"/>
</dbReference>
<dbReference type="Proteomes" id="UP000254069">
    <property type="component" value="Unassembled WGS sequence"/>
</dbReference>
<reference evidence="3 4" key="1">
    <citation type="submission" date="2018-06" db="EMBL/GenBank/DDBJ databases">
        <authorList>
            <consortium name="Pathogen Informatics"/>
            <person name="Doyle S."/>
        </authorList>
    </citation>
    <scope>NUCLEOTIDE SEQUENCE [LARGE SCALE GENOMIC DNA]</scope>
    <source>
        <strain evidence="3 4">NCTC10738</strain>
    </source>
</reference>
<dbReference type="InterPro" id="IPR018013">
    <property type="entry name" value="Channel_Tsx-like"/>
</dbReference>